<dbReference type="EMBL" id="MU002122">
    <property type="protein sequence ID" value="KAF2789661.1"/>
    <property type="molecule type" value="Genomic_DNA"/>
</dbReference>
<dbReference type="AlphaFoldDB" id="A0A6A6X0G0"/>
<feature type="compositionally biased region" description="Basic residues" evidence="1">
    <location>
        <begin position="258"/>
        <end position="267"/>
    </location>
</feature>
<reference evidence="2" key="1">
    <citation type="journal article" date="2020" name="Stud. Mycol.">
        <title>101 Dothideomycetes genomes: a test case for predicting lifestyles and emergence of pathogens.</title>
        <authorList>
            <person name="Haridas S."/>
            <person name="Albert R."/>
            <person name="Binder M."/>
            <person name="Bloem J."/>
            <person name="Labutti K."/>
            <person name="Salamov A."/>
            <person name="Andreopoulos B."/>
            <person name="Baker S."/>
            <person name="Barry K."/>
            <person name="Bills G."/>
            <person name="Bluhm B."/>
            <person name="Cannon C."/>
            <person name="Castanera R."/>
            <person name="Culley D."/>
            <person name="Daum C."/>
            <person name="Ezra D."/>
            <person name="Gonzalez J."/>
            <person name="Henrissat B."/>
            <person name="Kuo A."/>
            <person name="Liang C."/>
            <person name="Lipzen A."/>
            <person name="Lutzoni F."/>
            <person name="Magnuson J."/>
            <person name="Mondo S."/>
            <person name="Nolan M."/>
            <person name="Ohm R."/>
            <person name="Pangilinan J."/>
            <person name="Park H.-J."/>
            <person name="Ramirez L."/>
            <person name="Alfaro M."/>
            <person name="Sun H."/>
            <person name="Tritt A."/>
            <person name="Yoshinaga Y."/>
            <person name="Zwiers L.-H."/>
            <person name="Turgeon B."/>
            <person name="Goodwin S."/>
            <person name="Spatafora J."/>
            <person name="Crous P."/>
            <person name="Grigoriev I."/>
        </authorList>
    </citation>
    <scope>NUCLEOTIDE SEQUENCE</scope>
    <source>
        <strain evidence="2">CBS 109.77</strain>
    </source>
</reference>
<gene>
    <name evidence="2" type="ORF">K505DRAFT_365413</name>
</gene>
<feature type="region of interest" description="Disordered" evidence="1">
    <location>
        <begin position="1"/>
        <end position="65"/>
    </location>
</feature>
<organism evidence="2 3">
    <name type="scientific">Melanomma pulvis-pyrius CBS 109.77</name>
    <dbReference type="NCBI Taxonomy" id="1314802"/>
    <lineage>
        <taxon>Eukaryota</taxon>
        <taxon>Fungi</taxon>
        <taxon>Dikarya</taxon>
        <taxon>Ascomycota</taxon>
        <taxon>Pezizomycotina</taxon>
        <taxon>Dothideomycetes</taxon>
        <taxon>Pleosporomycetidae</taxon>
        <taxon>Pleosporales</taxon>
        <taxon>Melanommataceae</taxon>
        <taxon>Melanomma</taxon>
    </lineage>
</organism>
<feature type="compositionally biased region" description="Polar residues" evidence="1">
    <location>
        <begin position="35"/>
        <end position="55"/>
    </location>
</feature>
<feature type="region of interest" description="Disordered" evidence="1">
    <location>
        <begin position="245"/>
        <end position="276"/>
    </location>
</feature>
<protein>
    <submittedName>
        <fullName evidence="2">Uncharacterized protein</fullName>
    </submittedName>
</protein>
<feature type="compositionally biased region" description="Polar residues" evidence="1">
    <location>
        <begin position="1"/>
        <end position="20"/>
    </location>
</feature>
<evidence type="ECO:0000256" key="1">
    <source>
        <dbReference type="SAM" id="MobiDB-lite"/>
    </source>
</evidence>
<dbReference type="Proteomes" id="UP000799757">
    <property type="component" value="Unassembled WGS sequence"/>
</dbReference>
<proteinExistence type="predicted"/>
<sequence>MSFQAPSLWSPYSDSFQSPRVASAPPIELLPPSANLRNPASRISTGNGSSISLSPASMPKRRSRRIFEEWERKRGMCDADARPFVSPRPTWPKEDSGAKNSFVVDDDDDDDDDDERELITAPFANGDSNGETDADSDDDIAYLERLAVFPFIMEVDPQPDNKDEDDFQLWPACHIHSVSTKDTVKMPDACTLDDIMAYVNANDSYEDVSSSAELDPLSLRDSLDMAELDDVELVPYGKAPEMRAGEMWAGGSKEPWTRGRRQKKGKGWGKWFGSCL</sequence>
<feature type="compositionally biased region" description="Acidic residues" evidence="1">
    <location>
        <begin position="104"/>
        <end position="116"/>
    </location>
</feature>
<keyword evidence="3" id="KW-1185">Reference proteome</keyword>
<feature type="region of interest" description="Disordered" evidence="1">
    <location>
        <begin position="78"/>
        <end position="136"/>
    </location>
</feature>
<name>A0A6A6X0G0_9PLEO</name>
<accession>A0A6A6X0G0</accession>
<evidence type="ECO:0000313" key="2">
    <source>
        <dbReference type="EMBL" id="KAF2789661.1"/>
    </source>
</evidence>
<evidence type="ECO:0000313" key="3">
    <source>
        <dbReference type="Proteomes" id="UP000799757"/>
    </source>
</evidence>